<reference evidence="2 3" key="2">
    <citation type="journal article" date="2016" name="Genome Announc.">
        <title>Complete Genome Sequence of the Highly Virulent Aeromonas schubertii Strain WL1483, Isolated from Diseased Snakehead Fish (Channa argus) in China.</title>
        <authorList>
            <person name="Liu L."/>
            <person name="Li N."/>
            <person name="Zhang D."/>
            <person name="Fu X."/>
            <person name="Shi C."/>
            <person name="Lin Q."/>
            <person name="Hao G."/>
        </authorList>
    </citation>
    <scope>NUCLEOTIDE SEQUENCE [LARGE SCALE GENOMIC DNA]</scope>
    <source>
        <strain evidence="2 3">WL1483</strain>
    </source>
</reference>
<dbReference type="PROSITE" id="PS51819">
    <property type="entry name" value="VOC"/>
    <property type="match status" value="1"/>
</dbReference>
<dbReference type="OrthoDB" id="9812656at2"/>
<dbReference type="SUPFAM" id="SSF54593">
    <property type="entry name" value="Glyoxalase/Bleomycin resistance protein/Dihydroxybiphenyl dioxygenase"/>
    <property type="match status" value="1"/>
</dbReference>
<dbReference type="Proteomes" id="UP000058114">
    <property type="component" value="Chromosome"/>
</dbReference>
<dbReference type="InterPro" id="IPR004360">
    <property type="entry name" value="Glyas_Fos-R_dOase_dom"/>
</dbReference>
<dbReference type="KEGG" id="asr:WL1483_200"/>
<dbReference type="PATRIC" id="fig|652.5.peg.844"/>
<evidence type="ECO:0000259" key="1">
    <source>
        <dbReference type="PROSITE" id="PS51819"/>
    </source>
</evidence>
<dbReference type="PANTHER" id="PTHR21366">
    <property type="entry name" value="GLYOXALASE FAMILY PROTEIN"/>
    <property type="match status" value="1"/>
</dbReference>
<dbReference type="PANTHER" id="PTHR21366:SF14">
    <property type="entry name" value="GLYOXALASE DOMAIN-CONTAINING PROTEIN 5"/>
    <property type="match status" value="1"/>
</dbReference>
<dbReference type="RefSeq" id="WP_050667441.1">
    <property type="nucleotide sequence ID" value="NZ_CDDB01000079.1"/>
</dbReference>
<proteinExistence type="predicted"/>
<evidence type="ECO:0000313" key="2">
    <source>
        <dbReference type="EMBL" id="ALP39619.1"/>
    </source>
</evidence>
<dbReference type="AlphaFoldDB" id="A0A0S2SD58"/>
<protein>
    <submittedName>
        <fullName evidence="2">Virulence protein</fullName>
    </submittedName>
</protein>
<reference evidence="3" key="1">
    <citation type="submission" date="2015-10" db="EMBL/GenBank/DDBJ databases">
        <title>Complete Genome Sequence of Aeromonas schubertii strain WL1483.</title>
        <authorList>
            <person name="Liu L."/>
        </authorList>
    </citation>
    <scope>NUCLEOTIDE SEQUENCE [LARGE SCALE GENOMIC DNA]</scope>
    <source>
        <strain evidence="3">WL1483</strain>
    </source>
</reference>
<dbReference type="Pfam" id="PF00903">
    <property type="entry name" value="Glyoxalase"/>
    <property type="match status" value="1"/>
</dbReference>
<dbReference type="CDD" id="cd07253">
    <property type="entry name" value="GLOD5"/>
    <property type="match status" value="1"/>
</dbReference>
<dbReference type="Gene3D" id="3.10.180.10">
    <property type="entry name" value="2,3-Dihydroxybiphenyl 1,2-Dioxygenase, domain 1"/>
    <property type="match status" value="1"/>
</dbReference>
<organism evidence="2 3">
    <name type="scientific">Aeromonas schubertii</name>
    <dbReference type="NCBI Taxonomy" id="652"/>
    <lineage>
        <taxon>Bacteria</taxon>
        <taxon>Pseudomonadati</taxon>
        <taxon>Pseudomonadota</taxon>
        <taxon>Gammaproteobacteria</taxon>
        <taxon>Aeromonadales</taxon>
        <taxon>Aeromonadaceae</taxon>
        <taxon>Aeromonas</taxon>
    </lineage>
</organism>
<dbReference type="InterPro" id="IPR029068">
    <property type="entry name" value="Glyas_Bleomycin-R_OHBP_Dase"/>
</dbReference>
<dbReference type="EMBL" id="CP013067">
    <property type="protein sequence ID" value="ALP39619.1"/>
    <property type="molecule type" value="Genomic_DNA"/>
</dbReference>
<gene>
    <name evidence="2" type="primary">glod5</name>
    <name evidence="2" type="ORF">WL1483_200</name>
</gene>
<sequence>MKIASLDHLVLTVTDLDRTLEFYRDVLGMEEVRFGEGRVALAFGSQKINLHRSGQEFEPKAARVMVGSGDLCFIVTTALERVAAELGAAGIPVEAGPVHRTGATGPLLSLYVRDPDGNLIELANRA</sequence>
<evidence type="ECO:0000313" key="3">
    <source>
        <dbReference type="Proteomes" id="UP000058114"/>
    </source>
</evidence>
<name>A0A0S2SD58_9GAMM</name>
<accession>A0A0S2SD58</accession>
<dbReference type="STRING" id="652.WL1483_200"/>
<feature type="domain" description="VOC" evidence="1">
    <location>
        <begin position="5"/>
        <end position="125"/>
    </location>
</feature>
<dbReference type="InterPro" id="IPR037523">
    <property type="entry name" value="VOC_core"/>
</dbReference>
<dbReference type="InterPro" id="IPR050383">
    <property type="entry name" value="GlyoxalaseI/FosfomycinResist"/>
</dbReference>